<evidence type="ECO:0000313" key="2">
    <source>
        <dbReference type="RefSeq" id="XP_018857521.1"/>
    </source>
</evidence>
<dbReference type="Proteomes" id="UP000235220">
    <property type="component" value="Chromosome 2"/>
</dbReference>
<dbReference type="OrthoDB" id="1002706at2759"/>
<proteinExistence type="predicted"/>
<accession>A0A2I4HMY3</accession>
<dbReference type="KEGG" id="jre:109019635"/>
<dbReference type="InterPro" id="IPR002156">
    <property type="entry name" value="RNaseH_domain"/>
</dbReference>
<name>A0A2I4HMY3_JUGRE</name>
<gene>
    <name evidence="2" type="primary">LOC109019635</name>
</gene>
<keyword evidence="1" id="KW-1185">Reference proteome</keyword>
<dbReference type="AlphaFoldDB" id="A0A2I4HMY3"/>
<dbReference type="InterPro" id="IPR036397">
    <property type="entry name" value="RNaseH_sf"/>
</dbReference>
<dbReference type="SUPFAM" id="SSF53098">
    <property type="entry name" value="Ribonuclease H-like"/>
    <property type="match status" value="1"/>
</dbReference>
<reference evidence="2" key="1">
    <citation type="submission" date="2025-08" db="UniProtKB">
        <authorList>
            <consortium name="RefSeq"/>
        </authorList>
    </citation>
    <scope>IDENTIFICATION</scope>
    <source>
        <tissue evidence="2">Leaves</tissue>
    </source>
</reference>
<evidence type="ECO:0000313" key="1">
    <source>
        <dbReference type="Proteomes" id="UP000235220"/>
    </source>
</evidence>
<sequence>MGFGAKWVALIMYRVKSILFSILVNGEPKGPVFPSRGIRQGDPISPYLILLCTEGLISLLQQADVQDAMEGIRICRGAPKFNHLIAQRNWIVSELIDDHTNMWDMKKISRLLPPRVAYEVFKLPLPANNRPNTIVWELEKHGLFTVRSAYRLFLASKEERQLGEAKKVLTDAMCKRCNMEEEVINYALLYCPRLQDVLLSQLHFLKENALQTDFIHVVDQVIRRNNYGEMEKLFLCAWGIWYSRNQLIYENKRIDPTQAIDNALSIAKEYECAIEEQNKGLKPYCGWFPPPVGHLKLNVDGALFHEQSRSGVGMILRDETGKVIFSASKLEHESIDPMEVELVALLRGLQLCLLLGIHDLEVESDALLVVQELTKEEESMSIWENLVFEIRNLLERFPKVVV</sequence>
<protein>
    <submittedName>
        <fullName evidence="2">Uncharacterized protein LOC109019635</fullName>
    </submittedName>
</protein>
<dbReference type="CDD" id="cd06222">
    <property type="entry name" value="RNase_H_like"/>
    <property type="match status" value="1"/>
</dbReference>
<organism evidence="1 2">
    <name type="scientific">Juglans regia</name>
    <name type="common">English walnut</name>
    <dbReference type="NCBI Taxonomy" id="51240"/>
    <lineage>
        <taxon>Eukaryota</taxon>
        <taxon>Viridiplantae</taxon>
        <taxon>Streptophyta</taxon>
        <taxon>Embryophyta</taxon>
        <taxon>Tracheophyta</taxon>
        <taxon>Spermatophyta</taxon>
        <taxon>Magnoliopsida</taxon>
        <taxon>eudicotyledons</taxon>
        <taxon>Gunneridae</taxon>
        <taxon>Pentapetalae</taxon>
        <taxon>rosids</taxon>
        <taxon>fabids</taxon>
        <taxon>Fagales</taxon>
        <taxon>Juglandaceae</taxon>
        <taxon>Juglans</taxon>
    </lineage>
</organism>
<dbReference type="Gramene" id="Jr02_10970_p1">
    <property type="protein sequence ID" value="cds.Jr02_10970_p1"/>
    <property type="gene ID" value="Jr02_10970"/>
</dbReference>
<dbReference type="GO" id="GO:0004523">
    <property type="term" value="F:RNA-DNA hybrid ribonuclease activity"/>
    <property type="evidence" value="ECO:0007669"/>
    <property type="project" value="InterPro"/>
</dbReference>
<dbReference type="RefSeq" id="XP_018857521.1">
    <property type="nucleotide sequence ID" value="XM_019001976.1"/>
</dbReference>
<dbReference type="Gene3D" id="3.30.420.10">
    <property type="entry name" value="Ribonuclease H-like superfamily/Ribonuclease H"/>
    <property type="match status" value="1"/>
</dbReference>
<dbReference type="PANTHER" id="PTHR46736">
    <property type="entry name" value="ZF-RVT DOMAIN-CONTAINING PROTEIN"/>
    <property type="match status" value="1"/>
</dbReference>
<dbReference type="InterPro" id="IPR012337">
    <property type="entry name" value="RNaseH-like_sf"/>
</dbReference>
<dbReference type="GO" id="GO:0003676">
    <property type="term" value="F:nucleic acid binding"/>
    <property type="evidence" value="ECO:0007669"/>
    <property type="project" value="InterPro"/>
</dbReference>
<dbReference type="GeneID" id="109019635"/>
<dbReference type="InterPro" id="IPR044730">
    <property type="entry name" value="RNase_H-like_dom_plant"/>
</dbReference>
<dbReference type="Pfam" id="PF13456">
    <property type="entry name" value="RVT_3"/>
    <property type="match status" value="1"/>
</dbReference>
<dbReference type="PANTHER" id="PTHR46736:SF110">
    <property type="entry name" value="RNASE H TYPE-1 DOMAIN-CONTAINING PROTEIN"/>
    <property type="match status" value="1"/>
</dbReference>